<organism evidence="4 5">
    <name type="scientific">Thermogymnomonas acidicola</name>
    <dbReference type="NCBI Taxonomy" id="399579"/>
    <lineage>
        <taxon>Archaea</taxon>
        <taxon>Methanobacteriati</taxon>
        <taxon>Thermoplasmatota</taxon>
        <taxon>Thermoplasmata</taxon>
        <taxon>Thermoplasmatales</taxon>
        <taxon>Thermogymnomonas</taxon>
    </lineage>
</organism>
<dbReference type="GO" id="GO:0000287">
    <property type="term" value="F:magnesium ion binding"/>
    <property type="evidence" value="ECO:0007669"/>
    <property type="project" value="InterPro"/>
</dbReference>
<comment type="caution">
    <text evidence="4">The sequence shown here is derived from an EMBL/GenBank/DDBJ whole genome shotgun (WGS) entry which is preliminary data.</text>
</comment>
<evidence type="ECO:0000313" key="4">
    <source>
        <dbReference type="EMBL" id="GGM75950.1"/>
    </source>
</evidence>
<evidence type="ECO:0000256" key="2">
    <source>
        <dbReference type="ARBA" id="ARBA00023002"/>
    </source>
</evidence>
<evidence type="ECO:0000259" key="3">
    <source>
        <dbReference type="SMART" id="SM01329"/>
    </source>
</evidence>
<dbReference type="EMBL" id="BMNY01000002">
    <property type="protein sequence ID" value="GGM75950.1"/>
    <property type="molecule type" value="Genomic_DNA"/>
</dbReference>
<dbReference type="SMART" id="SM01329">
    <property type="entry name" value="Iso_dh"/>
    <property type="match status" value="1"/>
</dbReference>
<dbReference type="InterPro" id="IPR024084">
    <property type="entry name" value="IsoPropMal-DH-like_dom"/>
</dbReference>
<reference evidence="4" key="1">
    <citation type="journal article" date="2014" name="Int. J. Syst. Evol. Microbiol.">
        <title>Complete genome sequence of Corynebacterium casei LMG S-19264T (=DSM 44701T), isolated from a smear-ripened cheese.</title>
        <authorList>
            <consortium name="US DOE Joint Genome Institute (JGI-PGF)"/>
            <person name="Walter F."/>
            <person name="Albersmeier A."/>
            <person name="Kalinowski J."/>
            <person name="Ruckert C."/>
        </authorList>
    </citation>
    <scope>NUCLEOTIDE SEQUENCE</scope>
    <source>
        <strain evidence="4">JCM 13583</strain>
    </source>
</reference>
<sequence>MDRRLRLAVAEGDGIGREVVPQAIRVLRSALEAYGETEVELVGVPVGWVSVERFGRPLTDAVLETIAGCDALVLGPLEVGSYPGTLEETVSPSGRIRRHFDLYANIRPSRSRGRNICGKEVDIVIVRENTEDFYADRNMFRGSGEFMPTPDVAMSLRVITRAKSQKISEVAFRYAMGRRKKVTAVHKGNVLRMTDGLFLQAFRQVASRYPEVKAEDRIVDSTAYDMVLHPEKFDVIVTTNMFGDILSDEAAALSGTLGLAPSINAGDSFAMAQAVHGSAPDIAGKGISNPISEILSVSMLMSWLSERKGLRDLEKVAWAIDGAVDRVLRSPEDLTPDLGGRGTTVSLADSIIAEMR</sequence>
<dbReference type="GO" id="GO:0006102">
    <property type="term" value="P:isocitrate metabolic process"/>
    <property type="evidence" value="ECO:0007669"/>
    <property type="project" value="TreeGrafter"/>
</dbReference>
<keyword evidence="2" id="KW-0560">Oxidoreductase</keyword>
<dbReference type="InterPro" id="IPR019818">
    <property type="entry name" value="IsoCit/isopropylmalate_DH_CS"/>
</dbReference>
<dbReference type="Proteomes" id="UP000632195">
    <property type="component" value="Unassembled WGS sequence"/>
</dbReference>
<keyword evidence="5" id="KW-1185">Reference proteome</keyword>
<proteinExistence type="inferred from homology"/>
<dbReference type="AlphaFoldDB" id="A0AA37BRT3"/>
<dbReference type="RefSeq" id="WP_188681361.1">
    <property type="nucleotide sequence ID" value="NZ_BMNY01000002.1"/>
</dbReference>
<reference evidence="4" key="2">
    <citation type="submission" date="2022-09" db="EMBL/GenBank/DDBJ databases">
        <authorList>
            <person name="Sun Q."/>
            <person name="Ohkuma M."/>
        </authorList>
    </citation>
    <scope>NUCLEOTIDE SEQUENCE</scope>
    <source>
        <strain evidence="4">JCM 13583</strain>
    </source>
</reference>
<dbReference type="Pfam" id="PF00180">
    <property type="entry name" value="Iso_dh"/>
    <property type="match status" value="1"/>
</dbReference>
<evidence type="ECO:0000256" key="1">
    <source>
        <dbReference type="ARBA" id="ARBA00007769"/>
    </source>
</evidence>
<gene>
    <name evidence="4" type="ORF">GCM10007108_12350</name>
</gene>
<dbReference type="GO" id="GO:0051287">
    <property type="term" value="F:NAD binding"/>
    <property type="evidence" value="ECO:0007669"/>
    <property type="project" value="InterPro"/>
</dbReference>
<name>A0AA37BRT3_9ARCH</name>
<evidence type="ECO:0000313" key="5">
    <source>
        <dbReference type="Proteomes" id="UP000632195"/>
    </source>
</evidence>
<dbReference type="SUPFAM" id="SSF53659">
    <property type="entry name" value="Isocitrate/Isopropylmalate dehydrogenase-like"/>
    <property type="match status" value="1"/>
</dbReference>
<feature type="domain" description="Isopropylmalate dehydrogenase-like" evidence="3">
    <location>
        <begin position="6"/>
        <end position="351"/>
    </location>
</feature>
<dbReference type="GO" id="GO:0006099">
    <property type="term" value="P:tricarboxylic acid cycle"/>
    <property type="evidence" value="ECO:0007669"/>
    <property type="project" value="TreeGrafter"/>
</dbReference>
<protein>
    <submittedName>
        <fullName evidence="4">3-isopropylmalate dehydrogenase</fullName>
    </submittedName>
</protein>
<comment type="similarity">
    <text evidence="1">Belongs to the isocitrate and isopropylmalate dehydrogenases family.</text>
</comment>
<dbReference type="PANTHER" id="PTHR11835">
    <property type="entry name" value="DECARBOXYLATING DEHYDROGENASES-ISOCITRATE, ISOPROPYLMALATE, TARTRATE"/>
    <property type="match status" value="1"/>
</dbReference>
<accession>A0AA37BRT3</accession>
<dbReference type="Gene3D" id="3.40.718.10">
    <property type="entry name" value="Isopropylmalate Dehydrogenase"/>
    <property type="match status" value="1"/>
</dbReference>
<dbReference type="PROSITE" id="PS00470">
    <property type="entry name" value="IDH_IMDH"/>
    <property type="match status" value="1"/>
</dbReference>
<dbReference type="GO" id="GO:0004449">
    <property type="term" value="F:isocitrate dehydrogenase (NAD+) activity"/>
    <property type="evidence" value="ECO:0007669"/>
    <property type="project" value="TreeGrafter"/>
</dbReference>
<dbReference type="PANTHER" id="PTHR11835:SF34">
    <property type="entry name" value="ISOCITRATE DEHYDROGENASE [NAD] SUBUNIT ALPHA, MITOCHONDRIAL"/>
    <property type="match status" value="1"/>
</dbReference>